<keyword evidence="3" id="KW-0820">tRNA-binding</keyword>
<dbReference type="PRINTS" id="PR00980">
    <property type="entry name" value="TRNASYNTHALA"/>
</dbReference>
<dbReference type="GO" id="GO:0004813">
    <property type="term" value="F:alanine-tRNA ligase activity"/>
    <property type="evidence" value="ECO:0007669"/>
    <property type="project" value="UniProtKB-EC"/>
</dbReference>
<dbReference type="FunFam" id="3.30.930.10:FF:000180">
    <property type="entry name" value="Alanyl tRNA synthetase"/>
    <property type="match status" value="1"/>
</dbReference>
<dbReference type="InterPro" id="IPR018162">
    <property type="entry name" value="Ala-tRNA-ligase_IIc_anticod-bd"/>
</dbReference>
<keyword evidence="5" id="KW-0547">Nucleotide-binding</keyword>
<dbReference type="PANTHER" id="PTHR11777">
    <property type="entry name" value="ALANYL-TRNA SYNTHETASE"/>
    <property type="match status" value="1"/>
</dbReference>
<evidence type="ECO:0000259" key="10">
    <source>
        <dbReference type="PROSITE" id="PS50860"/>
    </source>
</evidence>
<evidence type="ECO:0000256" key="4">
    <source>
        <dbReference type="ARBA" id="ARBA00022598"/>
    </source>
</evidence>
<dbReference type="PATRIC" id="fig|359131.3.peg.3776"/>
<dbReference type="SUPFAM" id="SSF55681">
    <property type="entry name" value="Class II aaRS and biotin synthetases"/>
    <property type="match status" value="1"/>
</dbReference>
<evidence type="ECO:0000256" key="5">
    <source>
        <dbReference type="ARBA" id="ARBA00022741"/>
    </source>
</evidence>
<dbReference type="PANTHER" id="PTHR11777:SF9">
    <property type="entry name" value="ALANINE--TRNA LIGASE, CYTOPLASMIC"/>
    <property type="match status" value="1"/>
</dbReference>
<dbReference type="RefSeq" id="WP_045692467.1">
    <property type="nucleotide sequence ID" value="NZ_JZKH01000004.1"/>
</dbReference>
<keyword evidence="12" id="KW-1185">Reference proteome</keyword>
<keyword evidence="7" id="KW-0694">RNA-binding</keyword>
<keyword evidence="9 11" id="KW-0030">Aminoacyl-tRNA synthetase</keyword>
<dbReference type="InterPro" id="IPR018164">
    <property type="entry name" value="Ala-tRNA-synth_IIc_N"/>
</dbReference>
<dbReference type="GO" id="GO:0006419">
    <property type="term" value="P:alanyl-tRNA aminoacylation"/>
    <property type="evidence" value="ECO:0007669"/>
    <property type="project" value="InterPro"/>
</dbReference>
<comment type="similarity">
    <text evidence="1">Belongs to the class-II aminoacyl-tRNA synthetase family.</text>
</comment>
<organism evidence="11 12">
    <name type="scientific">Streptomyces rubellomurinus (strain ATCC 31215)</name>
    <dbReference type="NCBI Taxonomy" id="359131"/>
    <lineage>
        <taxon>Bacteria</taxon>
        <taxon>Bacillati</taxon>
        <taxon>Actinomycetota</taxon>
        <taxon>Actinomycetes</taxon>
        <taxon>Kitasatosporales</taxon>
        <taxon>Streptomycetaceae</taxon>
        <taxon>Streptomyces</taxon>
    </lineage>
</organism>
<dbReference type="Pfam" id="PF01411">
    <property type="entry name" value="tRNA-synt_2c"/>
    <property type="match status" value="1"/>
</dbReference>
<dbReference type="GO" id="GO:0005524">
    <property type="term" value="F:ATP binding"/>
    <property type="evidence" value="ECO:0007669"/>
    <property type="project" value="UniProtKB-KW"/>
</dbReference>
<dbReference type="EMBL" id="JZKH01000004">
    <property type="protein sequence ID" value="KJS63267.1"/>
    <property type="molecule type" value="Genomic_DNA"/>
</dbReference>
<dbReference type="Gene3D" id="3.30.930.10">
    <property type="entry name" value="Bira Bifunctional Protein, Domain 2"/>
    <property type="match status" value="1"/>
</dbReference>
<dbReference type="AlphaFoldDB" id="A0A0F2TNF4"/>
<keyword evidence="4" id="KW-0436">Ligase</keyword>
<dbReference type="InterPro" id="IPR002318">
    <property type="entry name" value="Ala-tRNA-lgiase_IIc"/>
</dbReference>
<dbReference type="SUPFAM" id="SSF101353">
    <property type="entry name" value="Putative anticodon-binding domain of alanyl-tRNA synthetase (AlaRS)"/>
    <property type="match status" value="1"/>
</dbReference>
<evidence type="ECO:0000313" key="11">
    <source>
        <dbReference type="EMBL" id="KJS63267.1"/>
    </source>
</evidence>
<evidence type="ECO:0000313" key="12">
    <source>
        <dbReference type="Proteomes" id="UP000033699"/>
    </source>
</evidence>
<keyword evidence="8" id="KW-0648">Protein biosynthesis</keyword>
<dbReference type="CDD" id="cd00673">
    <property type="entry name" value="AlaRS_core"/>
    <property type="match status" value="1"/>
</dbReference>
<dbReference type="GO" id="GO:0002161">
    <property type="term" value="F:aminoacyl-tRNA deacylase activity"/>
    <property type="evidence" value="ECO:0007669"/>
    <property type="project" value="TreeGrafter"/>
</dbReference>
<reference evidence="11 12" key="1">
    <citation type="submission" date="2015-02" db="EMBL/GenBank/DDBJ databases">
        <authorList>
            <person name="Ju K.-S."/>
            <person name="Doroghazi J.R."/>
            <person name="Metcalf W."/>
        </authorList>
    </citation>
    <scope>NUCLEOTIDE SEQUENCE [LARGE SCALE GENOMIC DNA]</scope>
    <source>
        <strain evidence="11 12">ATCC 31215</strain>
    </source>
</reference>
<protein>
    <recommendedName>
        <fullName evidence="2">alanine--tRNA ligase</fullName>
        <ecNumber evidence="2">6.1.1.7</ecNumber>
    </recommendedName>
</protein>
<dbReference type="GO" id="GO:0005829">
    <property type="term" value="C:cytosol"/>
    <property type="evidence" value="ECO:0007669"/>
    <property type="project" value="TreeGrafter"/>
</dbReference>
<dbReference type="InterPro" id="IPR050058">
    <property type="entry name" value="Ala-tRNA_ligase"/>
</dbReference>
<dbReference type="InterPro" id="IPR045864">
    <property type="entry name" value="aa-tRNA-synth_II/BPL/LPL"/>
</dbReference>
<gene>
    <name evidence="11" type="ORF">VM95_03275</name>
</gene>
<evidence type="ECO:0000256" key="8">
    <source>
        <dbReference type="ARBA" id="ARBA00022917"/>
    </source>
</evidence>
<dbReference type="GO" id="GO:0000049">
    <property type="term" value="F:tRNA binding"/>
    <property type="evidence" value="ECO:0007669"/>
    <property type="project" value="UniProtKB-KW"/>
</dbReference>
<comment type="caution">
    <text evidence="11">The sequence shown here is derived from an EMBL/GenBank/DDBJ whole genome shotgun (WGS) entry which is preliminary data.</text>
</comment>
<name>A0A0F2TNF4_STRR3</name>
<sequence>MNTDQLVRTFIEYYEDRGHHRITGSTLLPPPGDPVLFTTSGMHPLTPHLEGRPHPLGRRLVNVQRCLRTTDLDEVGDRTHLTVFEMLGTWSLGDYEGPQSLDWGYGLLTEGFGVDPGLLHVTVFGGDDQVGPDTDSLELWERHGVPVELTVEDNWWSNGPTGPCGPDSEIFLWTGDTPPQSTPTRDDRWVEVWNHVMMRHRRLDDGTLVPLPQRNVDTGLGLERLSALLQGRPSVFDCDTFDPWRRLVPTLWQLDEPSLRLVCDHLRSAVVVIGDGVRPSNTGRGYVLRRLLRRVLTVLRRDDQQHGLGELPGELVRHTLDHFRQDVHPESVHRVLLDEERRFDRLLVRGRQVLSRPRFRGPLSEDDLHYLHDTHGLPRDLVLDLVPDLVPDPRMR</sequence>
<evidence type="ECO:0000256" key="3">
    <source>
        <dbReference type="ARBA" id="ARBA00022555"/>
    </source>
</evidence>
<dbReference type="InterPro" id="IPR018165">
    <property type="entry name" value="Ala-tRNA-synth_IIc_core"/>
</dbReference>
<evidence type="ECO:0000256" key="1">
    <source>
        <dbReference type="ARBA" id="ARBA00008226"/>
    </source>
</evidence>
<accession>A0A0F2TNF4</accession>
<dbReference type="OrthoDB" id="9803884at2"/>
<keyword evidence="6" id="KW-0067">ATP-binding</keyword>
<dbReference type="Proteomes" id="UP000033699">
    <property type="component" value="Unassembled WGS sequence"/>
</dbReference>
<dbReference type="PROSITE" id="PS50860">
    <property type="entry name" value="AA_TRNA_LIGASE_II_ALA"/>
    <property type="match status" value="1"/>
</dbReference>
<evidence type="ECO:0000256" key="7">
    <source>
        <dbReference type="ARBA" id="ARBA00022884"/>
    </source>
</evidence>
<evidence type="ECO:0000256" key="9">
    <source>
        <dbReference type="ARBA" id="ARBA00023146"/>
    </source>
</evidence>
<dbReference type="EC" id="6.1.1.7" evidence="2"/>
<feature type="domain" description="Alanyl-transfer RNA synthetases family profile" evidence="10">
    <location>
        <begin position="1"/>
        <end position="388"/>
    </location>
</feature>
<proteinExistence type="inferred from homology"/>
<evidence type="ECO:0000256" key="2">
    <source>
        <dbReference type="ARBA" id="ARBA00013168"/>
    </source>
</evidence>
<evidence type="ECO:0000256" key="6">
    <source>
        <dbReference type="ARBA" id="ARBA00022840"/>
    </source>
</evidence>